<dbReference type="GeneID" id="54325348"/>
<reference evidence="1 2" key="1">
    <citation type="submission" date="2019-08" db="EMBL/GenBank/DDBJ databases">
        <title>The genome sequence of a newly discovered highly antifungal drug resistant Aspergillus species, Aspergillus tanneri NIH 1004.</title>
        <authorList>
            <person name="Mounaud S."/>
            <person name="Singh I."/>
            <person name="Joardar V."/>
            <person name="Pakala S."/>
            <person name="Pakala S."/>
            <person name="Venepally P."/>
            <person name="Chung J.K."/>
            <person name="Losada L."/>
            <person name="Nierman W.C."/>
        </authorList>
    </citation>
    <scope>NUCLEOTIDE SEQUENCE [LARGE SCALE GENOMIC DNA]</scope>
    <source>
        <strain evidence="1 2">NIH1004</strain>
    </source>
</reference>
<organism evidence="1 2">
    <name type="scientific">Aspergillus tanneri</name>
    <dbReference type="NCBI Taxonomy" id="1220188"/>
    <lineage>
        <taxon>Eukaryota</taxon>
        <taxon>Fungi</taxon>
        <taxon>Dikarya</taxon>
        <taxon>Ascomycota</taxon>
        <taxon>Pezizomycotina</taxon>
        <taxon>Eurotiomycetes</taxon>
        <taxon>Eurotiomycetidae</taxon>
        <taxon>Eurotiales</taxon>
        <taxon>Aspergillaceae</taxon>
        <taxon>Aspergillus</taxon>
        <taxon>Aspergillus subgen. Circumdati</taxon>
    </lineage>
</organism>
<evidence type="ECO:0000313" key="2">
    <source>
        <dbReference type="Proteomes" id="UP000324241"/>
    </source>
</evidence>
<dbReference type="EMBL" id="QUQM01000001">
    <property type="protein sequence ID" value="KAA8649966.1"/>
    <property type="molecule type" value="Genomic_DNA"/>
</dbReference>
<evidence type="ECO:0000313" key="1">
    <source>
        <dbReference type="EMBL" id="KAA8649966.1"/>
    </source>
</evidence>
<dbReference type="AlphaFoldDB" id="A0A5M9MVL6"/>
<protein>
    <submittedName>
        <fullName evidence="1">Uncharacterized protein</fullName>
    </submittedName>
</protein>
<comment type="caution">
    <text evidence="1">The sequence shown here is derived from an EMBL/GenBank/DDBJ whole genome shotgun (WGS) entry which is preliminary data.</text>
</comment>
<dbReference type="RefSeq" id="XP_033429327.1">
    <property type="nucleotide sequence ID" value="XM_033567332.1"/>
</dbReference>
<gene>
    <name evidence="1" type="ORF">ATNIH1004_002646</name>
</gene>
<dbReference type="Proteomes" id="UP000324241">
    <property type="component" value="Unassembled WGS sequence"/>
</dbReference>
<sequence length="77" mass="8338">MPNVIDPQPLTMPTIPVLASNQPPSSLLVTRVPAAAWAREQELLLAKNSPLREEMVGTHRERRPSTGILSAIKAMAA</sequence>
<name>A0A5M9MVL6_9EURO</name>
<accession>A0A5M9MVL6</accession>
<proteinExistence type="predicted"/>